<protein>
    <recommendedName>
        <fullName evidence="2">Nephrocystin 3-like N-terminal domain-containing protein</fullName>
    </recommendedName>
</protein>
<dbReference type="SUPFAM" id="SSF52540">
    <property type="entry name" value="P-loop containing nucleoside triphosphate hydrolases"/>
    <property type="match status" value="1"/>
</dbReference>
<organism evidence="3 4">
    <name type="scientific">Neoarthrinium moseri</name>
    <dbReference type="NCBI Taxonomy" id="1658444"/>
    <lineage>
        <taxon>Eukaryota</taxon>
        <taxon>Fungi</taxon>
        <taxon>Dikarya</taxon>
        <taxon>Ascomycota</taxon>
        <taxon>Pezizomycotina</taxon>
        <taxon>Sordariomycetes</taxon>
        <taxon>Xylariomycetidae</taxon>
        <taxon>Amphisphaeriales</taxon>
        <taxon>Apiosporaceae</taxon>
        <taxon>Neoarthrinium</taxon>
    </lineage>
</organism>
<evidence type="ECO:0000259" key="2">
    <source>
        <dbReference type="Pfam" id="PF24883"/>
    </source>
</evidence>
<dbReference type="PANTHER" id="PTHR10039:SF16">
    <property type="entry name" value="GPI INOSITOL-DEACYLASE"/>
    <property type="match status" value="1"/>
</dbReference>
<gene>
    <name evidence="3" type="ORF">JX265_001147</name>
</gene>
<proteinExistence type="predicted"/>
<comment type="caution">
    <text evidence="3">The sequence shown here is derived from an EMBL/GenBank/DDBJ whole genome shotgun (WGS) entry which is preliminary data.</text>
</comment>
<dbReference type="InterPro" id="IPR027417">
    <property type="entry name" value="P-loop_NTPase"/>
</dbReference>
<sequence>MAEAVAFGASVVAFLQLTDRVVDIAKYYIEAIKDCPADIRAILVEVSLLKAVLQSLSFILESREKDGGGPSFLGNLAGEHGPVEMCRKALAALEKLLPADFHAVQGKRQKIRSAATHLAWPLRESSAKKLLETISRYRASISFALTYDATQDIKDIRRDMRYVKETLTADQRNKICHWLESTNPSSSHNSAWELREDFTGLWMTDSEEWAKWLAGKEKFLWIHGIPGAGKTVLASYLVEEARSYCRNSARRKQTVSIDLSTTKPTVSVYYYCYFARNHDEAAPFLRWLLGQLCRHSNLIPTEIVALYETAQVPSLSVLLEAVSVSLRYFETVFVLVDAVDESSQRHNLLKILRDLVTDHRFDTIRLLATSREYYDIETCFEGISTAISMNNPVVETDIGRFVHSALLGNKRFRSWPASLTHQVERALTKGAKGMFRWAVCQIDVIQRLRSREEIYKAVSDLPKSLDETYERIFHLLPEEDSGFVRYALIFICANNNSRPVPISATVLLHGLAFRLTPSLKPGGEEYDVVYNNDVLRDRCGCLISFSGDEDSRQVSLAHYTVKEFLYSDRISRSQVSGFALSDKLVTAHIVTTIIHVIAENWNPNSSGERHTLYHYCLLMSMVGPSGGSWKWDDELEHQHPNRAVAKFRAIRESSEYLLLANHVLVRERSVVA</sequence>
<accession>A0A9P9WX46</accession>
<dbReference type="EMBL" id="JAFIMR010000002">
    <property type="protein sequence ID" value="KAI1880907.1"/>
    <property type="molecule type" value="Genomic_DNA"/>
</dbReference>
<dbReference type="Gene3D" id="3.40.50.300">
    <property type="entry name" value="P-loop containing nucleotide triphosphate hydrolases"/>
    <property type="match status" value="1"/>
</dbReference>
<keyword evidence="4" id="KW-1185">Reference proteome</keyword>
<dbReference type="Pfam" id="PF24883">
    <property type="entry name" value="NPHP3_N"/>
    <property type="match status" value="1"/>
</dbReference>
<evidence type="ECO:0000256" key="1">
    <source>
        <dbReference type="ARBA" id="ARBA00022737"/>
    </source>
</evidence>
<dbReference type="PANTHER" id="PTHR10039">
    <property type="entry name" value="AMELOGENIN"/>
    <property type="match status" value="1"/>
</dbReference>
<evidence type="ECO:0000313" key="4">
    <source>
        <dbReference type="Proteomes" id="UP000829685"/>
    </source>
</evidence>
<dbReference type="Proteomes" id="UP000829685">
    <property type="component" value="Unassembled WGS sequence"/>
</dbReference>
<evidence type="ECO:0000313" key="3">
    <source>
        <dbReference type="EMBL" id="KAI1880907.1"/>
    </source>
</evidence>
<dbReference type="AlphaFoldDB" id="A0A9P9WX46"/>
<reference evidence="3" key="1">
    <citation type="submission" date="2021-03" db="EMBL/GenBank/DDBJ databases">
        <title>Revisited historic fungal species revealed as producer of novel bioactive compounds through whole genome sequencing and comparative genomics.</title>
        <authorList>
            <person name="Vignolle G.A."/>
            <person name="Hochenegger N."/>
            <person name="Mach R.L."/>
            <person name="Mach-Aigner A.R."/>
            <person name="Javad Rahimi M."/>
            <person name="Salim K.A."/>
            <person name="Chan C.M."/>
            <person name="Lim L.B.L."/>
            <person name="Cai F."/>
            <person name="Druzhinina I.S."/>
            <person name="U'Ren J.M."/>
            <person name="Derntl C."/>
        </authorList>
    </citation>
    <scope>NUCLEOTIDE SEQUENCE</scope>
    <source>
        <strain evidence="3">TUCIM 5799</strain>
    </source>
</reference>
<name>A0A9P9WX46_9PEZI</name>
<feature type="domain" description="Nephrocystin 3-like N-terminal" evidence="2">
    <location>
        <begin position="199"/>
        <end position="371"/>
    </location>
</feature>
<dbReference type="InterPro" id="IPR056884">
    <property type="entry name" value="NPHP3-like_N"/>
</dbReference>
<keyword evidence="1" id="KW-0677">Repeat</keyword>